<keyword evidence="9 12" id="KW-0238">DNA-binding</keyword>
<reference evidence="14 15" key="1">
    <citation type="journal article" date="2021" name="Microbiol. Resour. Announc.">
        <title>Complete Genome Sequences of Three Human Oral Treponema parvum Isolates.</title>
        <authorList>
            <person name="Zeng H."/>
            <person name="Watt R.M."/>
        </authorList>
    </citation>
    <scope>NUCLEOTIDE SEQUENCE [LARGE SCALE GENOMIC DNA]</scope>
    <source>
        <strain evidence="14 15">ATCC 700770</strain>
    </source>
</reference>
<accession>A0A975IFA8</accession>
<dbReference type="PANTHER" id="PTHR30580">
    <property type="entry name" value="PRIMOSOMAL PROTEIN N"/>
    <property type="match status" value="1"/>
</dbReference>
<dbReference type="InterPro" id="IPR014001">
    <property type="entry name" value="Helicase_ATP-bd"/>
</dbReference>
<keyword evidence="1 12" id="KW-0639">Primosome</keyword>
<evidence type="ECO:0000256" key="12">
    <source>
        <dbReference type="HAMAP-Rule" id="MF_00983"/>
    </source>
</evidence>
<feature type="binding site" evidence="12">
    <location>
        <position position="452"/>
    </location>
    <ligand>
        <name>Zn(2+)</name>
        <dbReference type="ChEBI" id="CHEBI:29105"/>
        <label>1</label>
    </ligand>
</feature>
<evidence type="ECO:0000256" key="4">
    <source>
        <dbReference type="ARBA" id="ARBA00022741"/>
    </source>
</evidence>
<evidence type="ECO:0000256" key="8">
    <source>
        <dbReference type="ARBA" id="ARBA00022840"/>
    </source>
</evidence>
<evidence type="ECO:0000313" key="14">
    <source>
        <dbReference type="EMBL" id="QTQ14144.1"/>
    </source>
</evidence>
<dbReference type="Pfam" id="PF18319">
    <property type="entry name" value="Zn_ribbon_PriA"/>
    <property type="match status" value="1"/>
</dbReference>
<dbReference type="GO" id="GO:0006310">
    <property type="term" value="P:DNA recombination"/>
    <property type="evidence" value="ECO:0007669"/>
    <property type="project" value="InterPro"/>
</dbReference>
<evidence type="ECO:0000256" key="2">
    <source>
        <dbReference type="ARBA" id="ARBA00022705"/>
    </source>
</evidence>
<feature type="binding site" evidence="12">
    <location>
        <position position="412"/>
    </location>
    <ligand>
        <name>Zn(2+)</name>
        <dbReference type="ChEBI" id="CHEBI:29105"/>
        <label>1</label>
    </ligand>
</feature>
<comment type="catalytic activity">
    <reaction evidence="12">
        <text>Couples ATP hydrolysis with the unwinding of duplex DNA by translocating in the 3'-5' direction.</text>
        <dbReference type="EC" id="5.6.2.4"/>
    </reaction>
</comment>
<dbReference type="SMART" id="SM00487">
    <property type="entry name" value="DEXDc"/>
    <property type="match status" value="1"/>
</dbReference>
<gene>
    <name evidence="12 14" type="primary">priA</name>
    <name evidence="14" type="ORF">HRQ91_06560</name>
</gene>
<proteinExistence type="inferred from homology"/>
<evidence type="ECO:0000256" key="6">
    <source>
        <dbReference type="ARBA" id="ARBA00022806"/>
    </source>
</evidence>
<feature type="binding site" evidence="12">
    <location>
        <position position="455"/>
    </location>
    <ligand>
        <name>Zn(2+)</name>
        <dbReference type="ChEBI" id="CHEBI:29105"/>
        <label>1</label>
    </ligand>
</feature>
<dbReference type="AlphaFoldDB" id="A0A975IFA8"/>
<name>A0A975IFA8_9SPIR</name>
<dbReference type="EMBL" id="CP054142">
    <property type="protein sequence ID" value="QTQ14144.1"/>
    <property type="molecule type" value="Genomic_DNA"/>
</dbReference>
<comment type="similarity">
    <text evidence="12">Belongs to the helicase family. PriA subfamily.</text>
</comment>
<dbReference type="GO" id="GO:0006270">
    <property type="term" value="P:DNA replication initiation"/>
    <property type="evidence" value="ECO:0007669"/>
    <property type="project" value="TreeGrafter"/>
</dbReference>
<dbReference type="PANTHER" id="PTHR30580:SF0">
    <property type="entry name" value="PRIMOSOMAL PROTEIN N"/>
    <property type="match status" value="1"/>
</dbReference>
<comment type="subunit">
    <text evidence="12">Component of the replication restart primosome.</text>
</comment>
<dbReference type="Gene3D" id="3.40.50.300">
    <property type="entry name" value="P-loop containing nucleotide triphosphate hydrolases"/>
    <property type="match status" value="2"/>
</dbReference>
<dbReference type="Pfam" id="PF17764">
    <property type="entry name" value="PriA_3primeBD"/>
    <property type="match status" value="1"/>
</dbReference>
<evidence type="ECO:0000256" key="5">
    <source>
        <dbReference type="ARBA" id="ARBA00022801"/>
    </source>
</evidence>
<keyword evidence="15" id="KW-1185">Reference proteome</keyword>
<protein>
    <recommendedName>
        <fullName evidence="12">Replication restart protein PriA</fullName>
    </recommendedName>
    <alternativeName>
        <fullName evidence="12">ATP-dependent DNA helicase PriA</fullName>
        <ecNumber evidence="12">5.6.2.4</ecNumber>
    </alternativeName>
    <alternativeName>
        <fullName evidence="12">DNA 3'-5' helicase PriA</fullName>
    </alternativeName>
</protein>
<feature type="binding site" evidence="12">
    <location>
        <position position="424"/>
    </location>
    <ligand>
        <name>Zn(2+)</name>
        <dbReference type="ChEBI" id="CHEBI:29105"/>
        <label>2</label>
    </ligand>
</feature>
<dbReference type="NCBIfam" id="TIGR00595">
    <property type="entry name" value="priA"/>
    <property type="match status" value="1"/>
</dbReference>
<keyword evidence="4 12" id="KW-0547">Nucleotide-binding</keyword>
<comment type="catalytic activity">
    <reaction evidence="11 12">
        <text>ATP + H2O = ADP + phosphate + H(+)</text>
        <dbReference type="Rhea" id="RHEA:13065"/>
        <dbReference type="ChEBI" id="CHEBI:15377"/>
        <dbReference type="ChEBI" id="CHEBI:15378"/>
        <dbReference type="ChEBI" id="CHEBI:30616"/>
        <dbReference type="ChEBI" id="CHEBI:43474"/>
        <dbReference type="ChEBI" id="CHEBI:456216"/>
        <dbReference type="EC" id="5.6.2.4"/>
    </reaction>
</comment>
<feature type="domain" description="Helicase ATP-binding" evidence="13">
    <location>
        <begin position="187"/>
        <end position="353"/>
    </location>
</feature>
<feature type="binding site" evidence="12">
    <location>
        <position position="415"/>
    </location>
    <ligand>
        <name>Zn(2+)</name>
        <dbReference type="ChEBI" id="CHEBI:29105"/>
        <label>1</label>
    </ligand>
</feature>
<comment type="cofactor">
    <cofactor evidence="12">
        <name>Zn(2+)</name>
        <dbReference type="ChEBI" id="CHEBI:29105"/>
    </cofactor>
    <text evidence="12">Binds 2 zinc ions per subunit.</text>
</comment>
<dbReference type="Pfam" id="PF00271">
    <property type="entry name" value="Helicase_C"/>
    <property type="match status" value="1"/>
</dbReference>
<dbReference type="Proteomes" id="UP000671908">
    <property type="component" value="Chromosome"/>
</dbReference>
<keyword evidence="10 12" id="KW-0413">Isomerase</keyword>
<dbReference type="SUPFAM" id="SSF52540">
    <property type="entry name" value="P-loop containing nucleoside triphosphate hydrolases"/>
    <property type="match status" value="1"/>
</dbReference>
<dbReference type="InterPro" id="IPR011545">
    <property type="entry name" value="DEAD/DEAH_box_helicase_dom"/>
</dbReference>
<dbReference type="GO" id="GO:1990077">
    <property type="term" value="C:primosome complex"/>
    <property type="evidence" value="ECO:0007669"/>
    <property type="project" value="UniProtKB-UniRule"/>
</dbReference>
<dbReference type="InterPro" id="IPR041236">
    <property type="entry name" value="PriA_C"/>
</dbReference>
<dbReference type="InterPro" id="IPR042115">
    <property type="entry name" value="PriA_3primeBD_sf"/>
</dbReference>
<organism evidence="14 15">
    <name type="scientific">Treponema parvum</name>
    <dbReference type="NCBI Taxonomy" id="138851"/>
    <lineage>
        <taxon>Bacteria</taxon>
        <taxon>Pseudomonadati</taxon>
        <taxon>Spirochaetota</taxon>
        <taxon>Spirochaetia</taxon>
        <taxon>Spirochaetales</taxon>
        <taxon>Treponemataceae</taxon>
        <taxon>Treponema</taxon>
    </lineage>
</organism>
<feature type="binding site" evidence="12">
    <location>
        <position position="439"/>
    </location>
    <ligand>
        <name>Zn(2+)</name>
        <dbReference type="ChEBI" id="CHEBI:29105"/>
        <label>2</label>
    </ligand>
</feature>
<dbReference type="GO" id="GO:0006302">
    <property type="term" value="P:double-strand break repair"/>
    <property type="evidence" value="ECO:0007669"/>
    <property type="project" value="InterPro"/>
</dbReference>
<sequence length="711" mass="78774">MLYLDIAVNVPINQTFTYSFQEGADDSSAKRESSDSASAASSPSVAAALSAANMPSAKKKSAKGIPEVGKRAEIRFGSRKTTGFIVAVHEKLPQNCPVEEDKIKPVIRILDDQALFGEELLSLALWMSKYYLCSLGEAIAAMLPTGKRESDAGGFSYAEEIPDTSPRKLSEEQSAAVEGIFTEKKDKTYGVPDKFHYLYGKTGSGKTEVFLQAAEKILNQKKGVIYLVPEIGLTHQVIEAVSQRFGGTVAVLHSGLTPSQKLSEWRRILNKQARIVIGARSAVFAPVPDLGIIIIDEEHDASYKSGTTPRYHARQAAMFRSTRLSIPLVMGSATPSVEAWHLMQTGAIRRHVLTKRLAGGDMPDIRCVDLSKQKISGCISNKLAEEIRSTIENKRQVILFLNRRGFTHFFRCQSCGYEMICKNCSVPLTYHKNENRLMCHYCGWSTEVPGECPRCSSFDVGYSGFGTEFIEAEVRAKFPAARIVRVDTDSLTKKGELQEKLTAFKNGDFDIMLGTQMVAKGLNFLNLQLVGIVLADTGLHLPDFRASERVFSLITQVAGRAGRFSPDGKVIVQTYNPDRAPIYHAVNGNIEKFYLEELEIRKALGFPPYSRLIRLVFRSPSKTSAENASEEAFSILENSIADLSGRHGDQAQILGPSECPIEKIAMNYRYQILLKGKNISFLQKLAFHLLNDFKRPQEVYIEADVDPVNLL</sequence>
<dbReference type="GO" id="GO:0003677">
    <property type="term" value="F:DNA binding"/>
    <property type="evidence" value="ECO:0007669"/>
    <property type="project" value="UniProtKB-UniRule"/>
</dbReference>
<feature type="binding site" evidence="12">
    <location>
        <position position="442"/>
    </location>
    <ligand>
        <name>Zn(2+)</name>
        <dbReference type="ChEBI" id="CHEBI:29105"/>
        <label>2</label>
    </ligand>
</feature>
<keyword evidence="3 12" id="KW-0479">Metal-binding</keyword>
<evidence type="ECO:0000256" key="7">
    <source>
        <dbReference type="ARBA" id="ARBA00022833"/>
    </source>
</evidence>
<keyword evidence="2 12" id="KW-0235">DNA replication</keyword>
<dbReference type="GO" id="GO:0043138">
    <property type="term" value="F:3'-5' DNA helicase activity"/>
    <property type="evidence" value="ECO:0007669"/>
    <property type="project" value="UniProtKB-EC"/>
</dbReference>
<dbReference type="KEGG" id="tpav:HRQ91_06560"/>
<evidence type="ECO:0000313" key="15">
    <source>
        <dbReference type="Proteomes" id="UP000671908"/>
    </source>
</evidence>
<comment type="function">
    <text evidence="12">Initiates the restart of stalled replication forks, which reloads the replicative helicase on sites other than the origin of replication. Recognizes and binds to abandoned replication forks and remodels them to uncover a helicase loading site. Promotes assembly of the primosome at these replication forks.</text>
</comment>
<dbReference type="SMART" id="SM00490">
    <property type="entry name" value="HELICc"/>
    <property type="match status" value="1"/>
</dbReference>
<dbReference type="InterPro" id="IPR027417">
    <property type="entry name" value="P-loop_NTPase"/>
</dbReference>
<dbReference type="InterPro" id="IPR041222">
    <property type="entry name" value="PriA_3primeBD"/>
</dbReference>
<keyword evidence="7 12" id="KW-0862">Zinc</keyword>
<dbReference type="GO" id="GO:0005524">
    <property type="term" value="F:ATP binding"/>
    <property type="evidence" value="ECO:0007669"/>
    <property type="project" value="UniProtKB-UniRule"/>
</dbReference>
<dbReference type="GO" id="GO:0006269">
    <property type="term" value="P:DNA replication, synthesis of primer"/>
    <property type="evidence" value="ECO:0007669"/>
    <property type="project" value="UniProtKB-KW"/>
</dbReference>
<dbReference type="RefSeq" id="WP_210118827.1">
    <property type="nucleotide sequence ID" value="NZ_CP054142.1"/>
</dbReference>
<dbReference type="Gene3D" id="3.40.1440.60">
    <property type="entry name" value="PriA, 3(prime) DNA-binding domain"/>
    <property type="match status" value="1"/>
</dbReference>
<dbReference type="InterPro" id="IPR001650">
    <property type="entry name" value="Helicase_C-like"/>
</dbReference>
<dbReference type="CDD" id="cd17929">
    <property type="entry name" value="DEXHc_priA"/>
    <property type="match status" value="1"/>
</dbReference>
<dbReference type="CDD" id="cd18804">
    <property type="entry name" value="SF2_C_priA"/>
    <property type="match status" value="1"/>
</dbReference>
<dbReference type="Pfam" id="PF00270">
    <property type="entry name" value="DEAD"/>
    <property type="match status" value="1"/>
</dbReference>
<dbReference type="GO" id="GO:0008270">
    <property type="term" value="F:zinc ion binding"/>
    <property type="evidence" value="ECO:0007669"/>
    <property type="project" value="UniProtKB-UniRule"/>
</dbReference>
<evidence type="ECO:0000256" key="9">
    <source>
        <dbReference type="ARBA" id="ARBA00023125"/>
    </source>
</evidence>
<evidence type="ECO:0000256" key="11">
    <source>
        <dbReference type="ARBA" id="ARBA00048988"/>
    </source>
</evidence>
<evidence type="ECO:0000259" key="13">
    <source>
        <dbReference type="PROSITE" id="PS51192"/>
    </source>
</evidence>
<evidence type="ECO:0000256" key="10">
    <source>
        <dbReference type="ARBA" id="ARBA00023235"/>
    </source>
</evidence>
<dbReference type="GO" id="GO:0016787">
    <property type="term" value="F:hydrolase activity"/>
    <property type="evidence" value="ECO:0007669"/>
    <property type="project" value="UniProtKB-KW"/>
</dbReference>
<dbReference type="InterPro" id="IPR040498">
    <property type="entry name" value="PriA_CRR"/>
</dbReference>
<evidence type="ECO:0000256" key="3">
    <source>
        <dbReference type="ARBA" id="ARBA00022723"/>
    </source>
</evidence>
<dbReference type="Pfam" id="PF18074">
    <property type="entry name" value="PriA_C"/>
    <property type="match status" value="1"/>
</dbReference>
<keyword evidence="8 12" id="KW-0067">ATP-binding</keyword>
<feature type="binding site" evidence="12">
    <location>
        <position position="421"/>
    </location>
    <ligand>
        <name>Zn(2+)</name>
        <dbReference type="ChEBI" id="CHEBI:29105"/>
        <label>2</label>
    </ligand>
</feature>
<dbReference type="FunFam" id="3.40.50.300:FF:000489">
    <property type="entry name" value="Primosome assembly protein PriA"/>
    <property type="match status" value="1"/>
</dbReference>
<dbReference type="InterPro" id="IPR005259">
    <property type="entry name" value="PriA"/>
</dbReference>
<dbReference type="PROSITE" id="PS51192">
    <property type="entry name" value="HELICASE_ATP_BIND_1"/>
    <property type="match status" value="1"/>
</dbReference>
<dbReference type="EC" id="5.6.2.4" evidence="12"/>
<keyword evidence="6 12" id="KW-0347">Helicase</keyword>
<keyword evidence="5 12" id="KW-0378">Hydrolase</keyword>
<dbReference type="HAMAP" id="MF_00983">
    <property type="entry name" value="PriA"/>
    <property type="match status" value="1"/>
</dbReference>
<evidence type="ECO:0000256" key="1">
    <source>
        <dbReference type="ARBA" id="ARBA00022515"/>
    </source>
</evidence>